<keyword evidence="1" id="KW-0472">Membrane</keyword>
<proteinExistence type="predicted"/>
<dbReference type="AlphaFoldDB" id="A0A376MLM3"/>
<dbReference type="EMBL" id="UGAW01000001">
    <property type="protein sequence ID" value="STG51352.1"/>
    <property type="molecule type" value="Genomic_DNA"/>
</dbReference>
<keyword evidence="1" id="KW-0812">Transmembrane</keyword>
<organism evidence="2 3">
    <name type="scientific">Escherichia coli</name>
    <dbReference type="NCBI Taxonomy" id="562"/>
    <lineage>
        <taxon>Bacteria</taxon>
        <taxon>Pseudomonadati</taxon>
        <taxon>Pseudomonadota</taxon>
        <taxon>Gammaproteobacteria</taxon>
        <taxon>Enterobacterales</taxon>
        <taxon>Enterobacteriaceae</taxon>
        <taxon>Escherichia</taxon>
    </lineage>
</organism>
<accession>A0A376MLM3</accession>
<feature type="transmembrane region" description="Helical" evidence="1">
    <location>
        <begin position="12"/>
        <end position="32"/>
    </location>
</feature>
<reference evidence="2 3" key="1">
    <citation type="submission" date="2018-06" db="EMBL/GenBank/DDBJ databases">
        <authorList>
            <consortium name="Pathogen Informatics"/>
            <person name="Doyle S."/>
        </authorList>
    </citation>
    <scope>NUCLEOTIDE SEQUENCE [LARGE SCALE GENOMIC DNA]</scope>
    <source>
        <strain evidence="2 3">NCTC11112</strain>
    </source>
</reference>
<protein>
    <submittedName>
        <fullName evidence="2">Putative sodium:solute symporter</fullName>
    </submittedName>
</protein>
<sequence>MPGLAEFGGYGTRWLAMISYFIAAVVIVYLIFDSWRHRHDPAVTFTPDAKDSL</sequence>
<evidence type="ECO:0000313" key="2">
    <source>
        <dbReference type="EMBL" id="STG51352.1"/>
    </source>
</evidence>
<evidence type="ECO:0000313" key="3">
    <source>
        <dbReference type="Proteomes" id="UP000254817"/>
    </source>
</evidence>
<keyword evidence="1" id="KW-1133">Transmembrane helix</keyword>
<gene>
    <name evidence="2" type="primary">yidK_1</name>
    <name evidence="2" type="ORF">NCTC11112_01788</name>
</gene>
<name>A0A376MLM3_ECOLX</name>
<dbReference type="Proteomes" id="UP000254817">
    <property type="component" value="Unassembled WGS sequence"/>
</dbReference>
<evidence type="ECO:0000256" key="1">
    <source>
        <dbReference type="SAM" id="Phobius"/>
    </source>
</evidence>